<dbReference type="Proteomes" id="UP000587524">
    <property type="component" value="Unassembled WGS sequence"/>
</dbReference>
<name>A0ABR6C0F4_9HYPH</name>
<evidence type="ECO:0008006" key="4">
    <source>
        <dbReference type="Google" id="ProtNLM"/>
    </source>
</evidence>
<reference evidence="2 3" key="1">
    <citation type="submission" date="2020-08" db="EMBL/GenBank/DDBJ databases">
        <title>Genomic Encyclopedia of Type Strains, Phase IV (KMG-IV): sequencing the most valuable type-strain genomes for metagenomic binning, comparative biology and taxonomic classification.</title>
        <authorList>
            <person name="Goeker M."/>
        </authorList>
    </citation>
    <scope>NUCLEOTIDE SEQUENCE [LARGE SCALE GENOMIC DNA]</scope>
    <source>
        <strain evidence="2 3">DSM 17455</strain>
    </source>
</reference>
<feature type="signal peptide" evidence="1">
    <location>
        <begin position="1"/>
        <end position="26"/>
    </location>
</feature>
<evidence type="ECO:0000313" key="3">
    <source>
        <dbReference type="Proteomes" id="UP000587524"/>
    </source>
</evidence>
<organism evidence="2 3">
    <name type="scientific">Aminobacter ciceronei</name>
    <dbReference type="NCBI Taxonomy" id="150723"/>
    <lineage>
        <taxon>Bacteria</taxon>
        <taxon>Pseudomonadati</taxon>
        <taxon>Pseudomonadota</taxon>
        <taxon>Alphaproteobacteria</taxon>
        <taxon>Hyphomicrobiales</taxon>
        <taxon>Phyllobacteriaceae</taxon>
        <taxon>Aminobacter</taxon>
    </lineage>
</organism>
<feature type="chain" id="PRO_5047326604" description="Secreted protein" evidence="1">
    <location>
        <begin position="27"/>
        <end position="136"/>
    </location>
</feature>
<comment type="caution">
    <text evidence="2">The sequence shown here is derived from an EMBL/GenBank/DDBJ whole genome shotgun (WGS) entry which is preliminary data.</text>
</comment>
<dbReference type="EMBL" id="JACJHZ010000002">
    <property type="protein sequence ID" value="MBA9018452.1"/>
    <property type="molecule type" value="Genomic_DNA"/>
</dbReference>
<gene>
    <name evidence="2" type="ORF">HNQ97_000438</name>
</gene>
<accession>A0ABR6C0F4</accession>
<sequence>MKLTLTHFHVLLAAIILIAGSAMVSSAPGLAGEAWDTAVEFGVAGDSTALPANGLDPVTSHNAATAQDSHHNGCRQDCSTNCMSSTGSGCCGAAVPVTSGCETLDRASIAAYGMDAGFLGTGIHPEALLQPPRFFA</sequence>
<keyword evidence="1" id="KW-0732">Signal</keyword>
<evidence type="ECO:0000313" key="2">
    <source>
        <dbReference type="EMBL" id="MBA9018452.1"/>
    </source>
</evidence>
<dbReference type="RefSeq" id="WP_182573366.1">
    <property type="nucleotide sequence ID" value="NZ_JACJHY010000002.1"/>
</dbReference>
<evidence type="ECO:0000256" key="1">
    <source>
        <dbReference type="SAM" id="SignalP"/>
    </source>
</evidence>
<proteinExistence type="predicted"/>
<protein>
    <recommendedName>
        <fullName evidence="4">Secreted protein</fullName>
    </recommendedName>
</protein>
<keyword evidence="3" id="KW-1185">Reference proteome</keyword>